<comment type="subcellular location">
    <subcellularLocation>
        <location evidence="1">Membrane</location>
        <topology evidence="1">Multi-pass membrane protein</topology>
    </subcellularLocation>
</comment>
<evidence type="ECO:0000313" key="8">
    <source>
        <dbReference type="Proteomes" id="UP000002358"/>
    </source>
</evidence>
<dbReference type="InterPro" id="IPR036259">
    <property type="entry name" value="MFS_trans_sf"/>
</dbReference>
<evidence type="ECO:0000259" key="6">
    <source>
        <dbReference type="PROSITE" id="PS50850"/>
    </source>
</evidence>
<dbReference type="FunFam" id="1.20.1250.20:FF:000423">
    <property type="entry name" value="Putative inorganic phosphate cotransporter-like Protein"/>
    <property type="match status" value="1"/>
</dbReference>
<feature type="transmembrane region" description="Helical" evidence="5">
    <location>
        <begin position="103"/>
        <end position="122"/>
    </location>
</feature>
<dbReference type="GeneID" id="100117428"/>
<feature type="domain" description="Major facilitator superfamily (MFS) profile" evidence="6">
    <location>
        <begin position="1"/>
        <end position="226"/>
    </location>
</feature>
<feature type="transmembrane region" description="Helical" evidence="5">
    <location>
        <begin position="15"/>
        <end position="35"/>
    </location>
</feature>
<name>A0A7M7TA69_NASVI</name>
<dbReference type="Gene3D" id="1.20.1250.20">
    <property type="entry name" value="MFS general substrate transporter like domains"/>
    <property type="match status" value="1"/>
</dbReference>
<dbReference type="Proteomes" id="UP000002358">
    <property type="component" value="Chromosome 4"/>
</dbReference>
<keyword evidence="8" id="KW-1185">Reference proteome</keyword>
<dbReference type="RefSeq" id="XP_031786423.1">
    <property type="nucleotide sequence ID" value="XM_031930563.1"/>
</dbReference>
<evidence type="ECO:0000256" key="5">
    <source>
        <dbReference type="SAM" id="Phobius"/>
    </source>
</evidence>
<dbReference type="AlphaFoldDB" id="A0A7M7TA69"/>
<dbReference type="OrthoDB" id="2985014at2759"/>
<reference evidence="7" key="1">
    <citation type="submission" date="2021-01" db="UniProtKB">
        <authorList>
            <consortium name="EnsemblMetazoa"/>
        </authorList>
    </citation>
    <scope>IDENTIFICATION</scope>
</reference>
<evidence type="ECO:0000256" key="3">
    <source>
        <dbReference type="ARBA" id="ARBA00022989"/>
    </source>
</evidence>
<dbReference type="PANTHER" id="PTHR11662:SF280">
    <property type="entry name" value="FI21844P1-RELATED"/>
    <property type="match status" value="1"/>
</dbReference>
<accession>A0A7M7TA69</accession>
<feature type="transmembrane region" description="Helical" evidence="5">
    <location>
        <begin position="42"/>
        <end position="60"/>
    </location>
</feature>
<evidence type="ECO:0000256" key="2">
    <source>
        <dbReference type="ARBA" id="ARBA00022692"/>
    </source>
</evidence>
<evidence type="ECO:0000256" key="1">
    <source>
        <dbReference type="ARBA" id="ARBA00004141"/>
    </source>
</evidence>
<dbReference type="InParanoid" id="A0A7M7TA69"/>
<evidence type="ECO:0000256" key="4">
    <source>
        <dbReference type="ARBA" id="ARBA00023136"/>
    </source>
</evidence>
<protein>
    <recommendedName>
        <fullName evidence="6">Major facilitator superfamily (MFS) profile domain-containing protein</fullName>
    </recommendedName>
</protein>
<organism evidence="7 8">
    <name type="scientific">Nasonia vitripennis</name>
    <name type="common">Parasitic wasp</name>
    <dbReference type="NCBI Taxonomy" id="7425"/>
    <lineage>
        <taxon>Eukaryota</taxon>
        <taxon>Metazoa</taxon>
        <taxon>Ecdysozoa</taxon>
        <taxon>Arthropoda</taxon>
        <taxon>Hexapoda</taxon>
        <taxon>Insecta</taxon>
        <taxon>Pterygota</taxon>
        <taxon>Neoptera</taxon>
        <taxon>Endopterygota</taxon>
        <taxon>Hymenoptera</taxon>
        <taxon>Apocrita</taxon>
        <taxon>Proctotrupomorpha</taxon>
        <taxon>Chalcidoidea</taxon>
        <taxon>Pteromalidae</taxon>
        <taxon>Pteromalinae</taxon>
        <taxon>Nasonia</taxon>
    </lineage>
</organism>
<evidence type="ECO:0000313" key="7">
    <source>
        <dbReference type="EnsemblMetazoa" id="XP_031786423"/>
    </source>
</evidence>
<dbReference type="KEGG" id="nvi:100117428"/>
<dbReference type="SUPFAM" id="SSF103473">
    <property type="entry name" value="MFS general substrate transporter"/>
    <property type="match status" value="1"/>
</dbReference>
<feature type="transmembrane region" description="Helical" evidence="5">
    <location>
        <begin position="134"/>
        <end position="153"/>
    </location>
</feature>
<dbReference type="InterPro" id="IPR011701">
    <property type="entry name" value="MFS"/>
</dbReference>
<keyword evidence="3 5" id="KW-1133">Transmembrane helix</keyword>
<dbReference type="SMR" id="A0A7M7TA69"/>
<dbReference type="GO" id="GO:0006820">
    <property type="term" value="P:monoatomic anion transport"/>
    <property type="evidence" value="ECO:0007669"/>
    <property type="project" value="TreeGrafter"/>
</dbReference>
<dbReference type="GO" id="GO:0016020">
    <property type="term" value="C:membrane"/>
    <property type="evidence" value="ECO:0007669"/>
    <property type="project" value="UniProtKB-SubCell"/>
</dbReference>
<dbReference type="InterPro" id="IPR020846">
    <property type="entry name" value="MFS_dom"/>
</dbReference>
<dbReference type="Pfam" id="PF07690">
    <property type="entry name" value="MFS_1"/>
    <property type="match status" value="1"/>
</dbReference>
<sequence>MNQEFDWDSKTNSMILSSFFWGYIVTQLPSGYIANTRSAQKLLSCGVLVSSLLNLLIPVLAVRYGWTAVVCCRVATGLTQGCLFPCVQTLMSKWVPPAERARLGSFVMNAGTFGTVITMPLTGALCASRFGWPSAFYIFGVCGIAWAVLFFYMGSDMPSEHPTICPNEMRYIDGSLGKLDKTSAESVEPPLRVRIVKIDFDQLALILHGLNVVFLFRKHVSPGGRF</sequence>
<dbReference type="PROSITE" id="PS50850">
    <property type="entry name" value="MFS"/>
    <property type="match status" value="1"/>
</dbReference>
<dbReference type="GO" id="GO:0022857">
    <property type="term" value="F:transmembrane transporter activity"/>
    <property type="evidence" value="ECO:0007669"/>
    <property type="project" value="InterPro"/>
</dbReference>
<dbReference type="InterPro" id="IPR050382">
    <property type="entry name" value="MFS_Na/Anion_cotransporter"/>
</dbReference>
<keyword evidence="2 5" id="KW-0812">Transmembrane</keyword>
<keyword evidence="4 5" id="KW-0472">Membrane</keyword>
<dbReference type="EnsemblMetazoa" id="XM_031930563">
    <property type="protein sequence ID" value="XP_031786423"/>
    <property type="gene ID" value="LOC100117428"/>
</dbReference>
<dbReference type="PANTHER" id="PTHR11662">
    <property type="entry name" value="SOLUTE CARRIER FAMILY 17"/>
    <property type="match status" value="1"/>
</dbReference>
<proteinExistence type="predicted"/>